<sequence length="101" mass="11384">MCWAKKSRQRPTLPRSNPRSTIGGRELNYRVRYGNGCFPSPMTTGKIFKEQPPSPEHLPGTRRLAVCVFALTYEKKTTEYLTNGSSSLSNTKQKNTIKPHG</sequence>
<dbReference type="EMBL" id="GU474881">
    <property type="protein sequence ID" value="ADI18102.1"/>
    <property type="molecule type" value="Genomic_DNA"/>
</dbReference>
<reference evidence="2" key="1">
    <citation type="journal article" date="2011" name="Environ. Microbiol.">
        <title>Time-series analyses of Monterey Bay coastal microbial picoplankton using a 'genome proxy' microarray.</title>
        <authorList>
            <person name="Rich V.I."/>
            <person name="Pham V.D."/>
            <person name="Eppley J."/>
            <person name="Shi Y."/>
            <person name="DeLong E.F."/>
        </authorList>
    </citation>
    <scope>NUCLEOTIDE SEQUENCE</scope>
</reference>
<feature type="compositionally biased region" description="Polar residues" evidence="1">
    <location>
        <begin position="82"/>
        <end position="94"/>
    </location>
</feature>
<feature type="region of interest" description="Disordered" evidence="1">
    <location>
        <begin position="82"/>
        <end position="101"/>
    </location>
</feature>
<organism evidence="2">
    <name type="scientific">uncultured Acidobacteriales bacterium HF0200_23L05</name>
    <dbReference type="NCBI Taxonomy" id="710732"/>
    <lineage>
        <taxon>Bacteria</taxon>
        <taxon>Pseudomonadati</taxon>
        <taxon>Acidobacteriota</taxon>
        <taxon>Terriglobia</taxon>
        <taxon>Terriglobales</taxon>
        <taxon>environmental samples</taxon>
    </lineage>
</organism>
<name>E0XUL1_9BACT</name>
<accession>E0XUL1</accession>
<protein>
    <submittedName>
        <fullName evidence="2">Uncharacterized protein</fullName>
    </submittedName>
</protein>
<feature type="region of interest" description="Disordered" evidence="1">
    <location>
        <begin position="1"/>
        <end position="25"/>
    </location>
</feature>
<evidence type="ECO:0000256" key="1">
    <source>
        <dbReference type="SAM" id="MobiDB-lite"/>
    </source>
</evidence>
<proteinExistence type="predicted"/>
<evidence type="ECO:0000313" key="2">
    <source>
        <dbReference type="EMBL" id="ADI18102.1"/>
    </source>
</evidence>
<dbReference type="AlphaFoldDB" id="E0XUL1"/>